<name>A0A8H6YAL0_9AGAR</name>
<dbReference type="InterPro" id="IPR001202">
    <property type="entry name" value="WW_dom"/>
</dbReference>
<dbReference type="SUPFAM" id="SSF51045">
    <property type="entry name" value="WW domain"/>
    <property type="match status" value="1"/>
</dbReference>
<dbReference type="CDD" id="cd00174">
    <property type="entry name" value="SH3"/>
    <property type="match status" value="1"/>
</dbReference>
<dbReference type="PANTHER" id="PTHR44329">
    <property type="entry name" value="SERINE/THREONINE-PROTEIN KINASE TNNI3K-RELATED"/>
    <property type="match status" value="1"/>
</dbReference>
<dbReference type="InterPro" id="IPR051681">
    <property type="entry name" value="Ser/Thr_Kinases-Pseudokinases"/>
</dbReference>
<dbReference type="InterPro" id="IPR036028">
    <property type="entry name" value="SH3-like_dom_sf"/>
</dbReference>
<dbReference type="Gene3D" id="1.10.510.10">
    <property type="entry name" value="Transferase(Phosphotransferase) domain 1"/>
    <property type="match status" value="1"/>
</dbReference>
<dbReference type="InterPro" id="IPR000719">
    <property type="entry name" value="Prot_kinase_dom"/>
</dbReference>
<gene>
    <name evidence="4" type="ORF">MVEN_00954200</name>
</gene>
<dbReference type="Pfam" id="PF07714">
    <property type="entry name" value="PK_Tyr_Ser-Thr"/>
    <property type="match status" value="1"/>
</dbReference>
<dbReference type="OrthoDB" id="4062651at2759"/>
<reference evidence="4" key="1">
    <citation type="submission" date="2020-05" db="EMBL/GenBank/DDBJ databases">
        <title>Mycena genomes resolve the evolution of fungal bioluminescence.</title>
        <authorList>
            <person name="Tsai I.J."/>
        </authorList>
    </citation>
    <scope>NUCLEOTIDE SEQUENCE</scope>
    <source>
        <strain evidence="4">CCC161011</strain>
    </source>
</reference>
<dbReference type="GO" id="GO:0004674">
    <property type="term" value="F:protein serine/threonine kinase activity"/>
    <property type="evidence" value="ECO:0007669"/>
    <property type="project" value="TreeGrafter"/>
</dbReference>
<feature type="compositionally biased region" description="Polar residues" evidence="1">
    <location>
        <begin position="129"/>
        <end position="138"/>
    </location>
</feature>
<evidence type="ECO:0000256" key="1">
    <source>
        <dbReference type="SAM" id="MobiDB-lite"/>
    </source>
</evidence>
<dbReference type="Pfam" id="PF00397">
    <property type="entry name" value="WW"/>
    <property type="match status" value="1"/>
</dbReference>
<dbReference type="EMBL" id="JACAZI010000007">
    <property type="protein sequence ID" value="KAF7356228.1"/>
    <property type="molecule type" value="Genomic_DNA"/>
</dbReference>
<dbReference type="SMART" id="SM00456">
    <property type="entry name" value="WW"/>
    <property type="match status" value="1"/>
</dbReference>
<proteinExistence type="predicted"/>
<feature type="domain" description="Protein kinase" evidence="2">
    <location>
        <begin position="260"/>
        <end position="465"/>
    </location>
</feature>
<dbReference type="Gene3D" id="2.20.70.10">
    <property type="match status" value="1"/>
</dbReference>
<dbReference type="InterPro" id="IPR008266">
    <property type="entry name" value="Tyr_kinase_AS"/>
</dbReference>
<dbReference type="SUPFAM" id="SSF56112">
    <property type="entry name" value="Protein kinase-like (PK-like)"/>
    <property type="match status" value="1"/>
</dbReference>
<keyword evidence="5" id="KW-1185">Reference proteome</keyword>
<feature type="domain" description="WW" evidence="3">
    <location>
        <begin position="55"/>
        <end position="88"/>
    </location>
</feature>
<sequence length="465" mass="52004">MPEYVYATHDFLPEYDDEISFCAGERIEVIEKDDLVIPLGVLYPETPPYPPASTTPLPIGWEGRINPSGQTYYVDHNTRTTTWSHPLARGTSLRMKTLNKISSPDGHTKQKGTSWKLKDTPHRILDPVTSVSEPSPNSSRRETQIPSEETEIVDENENTVPNPAQRLIFAIEEISWLLASTVVDHDKGLRSLTIILDDPGAKADIIGFKDIEAVRILNLFQDILLRLNSNPLRKPLVRVSSRLAEASRQMPSNSILQNVICEPDVFTGGGYGDVRKATYNGRAVAVKSFRVRLDQRHMWPVLDGKICGEALTWKHLDHPYLLPFLGVCCIHPGYGFKSTVSPWCERGSLDNFLRTGNKLPQLEKSLYQLASGIRYMHNENVIHGDLTGNNILLTHNYDIQICDFGLMKWDETSVVTGGSRTAGTIRYMAPELFYSDGSEPARPSFSSDVFAFACLALQVSSTFVP</sequence>
<dbReference type="CDD" id="cd00201">
    <property type="entry name" value="WW"/>
    <property type="match status" value="1"/>
</dbReference>
<accession>A0A8H6YAL0</accession>
<evidence type="ECO:0000313" key="4">
    <source>
        <dbReference type="EMBL" id="KAF7356228.1"/>
    </source>
</evidence>
<dbReference type="PROSITE" id="PS00109">
    <property type="entry name" value="PROTEIN_KINASE_TYR"/>
    <property type="match status" value="1"/>
</dbReference>
<dbReference type="AlphaFoldDB" id="A0A8H6YAL0"/>
<dbReference type="InterPro" id="IPR001245">
    <property type="entry name" value="Ser-Thr/Tyr_kinase_cat_dom"/>
</dbReference>
<dbReference type="InterPro" id="IPR036020">
    <property type="entry name" value="WW_dom_sf"/>
</dbReference>
<dbReference type="PROSITE" id="PS50020">
    <property type="entry name" value="WW_DOMAIN_2"/>
    <property type="match status" value="1"/>
</dbReference>
<evidence type="ECO:0000313" key="5">
    <source>
        <dbReference type="Proteomes" id="UP000620124"/>
    </source>
</evidence>
<dbReference type="PROSITE" id="PS01159">
    <property type="entry name" value="WW_DOMAIN_1"/>
    <property type="match status" value="1"/>
</dbReference>
<comment type="caution">
    <text evidence="4">The sequence shown here is derived from an EMBL/GenBank/DDBJ whole genome shotgun (WGS) entry which is preliminary data.</text>
</comment>
<dbReference type="SUPFAM" id="SSF50044">
    <property type="entry name" value="SH3-domain"/>
    <property type="match status" value="1"/>
</dbReference>
<evidence type="ECO:0008006" key="6">
    <source>
        <dbReference type="Google" id="ProtNLM"/>
    </source>
</evidence>
<feature type="region of interest" description="Disordered" evidence="1">
    <location>
        <begin position="126"/>
        <end position="159"/>
    </location>
</feature>
<protein>
    <recommendedName>
        <fullName evidence="6">Non-specific serine/threonine protein kinase</fullName>
    </recommendedName>
</protein>
<feature type="compositionally biased region" description="Acidic residues" evidence="1">
    <location>
        <begin position="148"/>
        <end position="157"/>
    </location>
</feature>
<dbReference type="Proteomes" id="UP000620124">
    <property type="component" value="Unassembled WGS sequence"/>
</dbReference>
<dbReference type="Gene3D" id="2.30.30.40">
    <property type="entry name" value="SH3 Domains"/>
    <property type="match status" value="1"/>
</dbReference>
<evidence type="ECO:0000259" key="2">
    <source>
        <dbReference type="PROSITE" id="PS50011"/>
    </source>
</evidence>
<organism evidence="4 5">
    <name type="scientific">Mycena venus</name>
    <dbReference type="NCBI Taxonomy" id="2733690"/>
    <lineage>
        <taxon>Eukaryota</taxon>
        <taxon>Fungi</taxon>
        <taxon>Dikarya</taxon>
        <taxon>Basidiomycota</taxon>
        <taxon>Agaricomycotina</taxon>
        <taxon>Agaricomycetes</taxon>
        <taxon>Agaricomycetidae</taxon>
        <taxon>Agaricales</taxon>
        <taxon>Marasmiineae</taxon>
        <taxon>Mycenaceae</taxon>
        <taxon>Mycena</taxon>
    </lineage>
</organism>
<dbReference type="PROSITE" id="PS50011">
    <property type="entry name" value="PROTEIN_KINASE_DOM"/>
    <property type="match status" value="1"/>
</dbReference>
<dbReference type="GO" id="GO:0005524">
    <property type="term" value="F:ATP binding"/>
    <property type="evidence" value="ECO:0007669"/>
    <property type="project" value="InterPro"/>
</dbReference>
<dbReference type="InterPro" id="IPR011009">
    <property type="entry name" value="Kinase-like_dom_sf"/>
</dbReference>
<evidence type="ECO:0000259" key="3">
    <source>
        <dbReference type="PROSITE" id="PS50020"/>
    </source>
</evidence>